<protein>
    <submittedName>
        <fullName evidence="1">Uncharacterized protein</fullName>
    </submittedName>
</protein>
<evidence type="ECO:0000313" key="2">
    <source>
        <dbReference type="Proteomes" id="UP001497535"/>
    </source>
</evidence>
<gene>
    <name evidence="1" type="ORF">MENTE1834_LOCUS23097</name>
</gene>
<accession>A0ACB0ZBG3</accession>
<dbReference type="Proteomes" id="UP001497535">
    <property type="component" value="Unassembled WGS sequence"/>
</dbReference>
<organism evidence="1 2">
    <name type="scientific">Meloidogyne enterolobii</name>
    <name type="common">Root-knot nematode worm</name>
    <name type="synonym">Meloidogyne mayaguensis</name>
    <dbReference type="NCBI Taxonomy" id="390850"/>
    <lineage>
        <taxon>Eukaryota</taxon>
        <taxon>Metazoa</taxon>
        <taxon>Ecdysozoa</taxon>
        <taxon>Nematoda</taxon>
        <taxon>Chromadorea</taxon>
        <taxon>Rhabditida</taxon>
        <taxon>Tylenchina</taxon>
        <taxon>Tylenchomorpha</taxon>
        <taxon>Tylenchoidea</taxon>
        <taxon>Meloidogynidae</taxon>
        <taxon>Meloidogyninae</taxon>
        <taxon>Meloidogyne</taxon>
    </lineage>
</organism>
<reference evidence="1" key="1">
    <citation type="submission" date="2023-11" db="EMBL/GenBank/DDBJ databases">
        <authorList>
            <person name="Poullet M."/>
        </authorList>
    </citation>
    <scope>NUCLEOTIDE SEQUENCE</scope>
    <source>
        <strain evidence="1">E1834</strain>
    </source>
</reference>
<proteinExistence type="predicted"/>
<name>A0ACB0ZBG3_MELEN</name>
<comment type="caution">
    <text evidence="1">The sequence shown here is derived from an EMBL/GenBank/DDBJ whole genome shotgun (WGS) entry which is preliminary data.</text>
</comment>
<sequence length="390" mass="45130">MNISSDDIISDRTRRSYENRDLDNRDFRSRSVLVRSLIFIIYRLYLKIKTYFKFRVPLRPSYLPVRLLFIVELILLSKEGEEEGFVSLSNIKLVNNEGIEIGCQTLEDNNYLKTTTISFIKEEGEEGEEDNIKEYERKLLSDAGIEWLAKQPTPLRLPLLTLNDIYPQTTPPTPLPTQFINTIPSPKQTIFKNSILQKGALITTKTFNPFQPLFEGIAPIIPLQGNPQRLTALMDKQNIYVTKTNNNHLLKPKNIFPQLISPFTILKPNIKEEKNSIEEPLKNQQMLYGATPIGGTYSEIEHEEEDEEDEKEDVEVKEGSLLPFGMKEKMEGNEENKRRKENNELTLTPNEQKNVIEDLDEDTNSRMSSLTSSHHRGWSERLEKSLEKRT</sequence>
<dbReference type="EMBL" id="CAVMJV010000030">
    <property type="protein sequence ID" value="CAK5076235.1"/>
    <property type="molecule type" value="Genomic_DNA"/>
</dbReference>
<evidence type="ECO:0000313" key="1">
    <source>
        <dbReference type="EMBL" id="CAK5076235.1"/>
    </source>
</evidence>
<keyword evidence="2" id="KW-1185">Reference proteome</keyword>